<evidence type="ECO:0000256" key="1">
    <source>
        <dbReference type="SAM" id="MobiDB-lite"/>
    </source>
</evidence>
<feature type="non-terminal residue" evidence="2">
    <location>
        <position position="73"/>
    </location>
</feature>
<feature type="region of interest" description="Disordered" evidence="1">
    <location>
        <begin position="1"/>
        <end position="73"/>
    </location>
</feature>
<sequence length="73" mass="8088">DTNRPKLPYRAHLTGMRDRDIQPPTLPSAGNSTSLQPGPLTPQMKQPHQHKAQHLPLPHKTTQGDTTASPEHK</sequence>
<evidence type="ECO:0000313" key="3">
    <source>
        <dbReference type="Proteomes" id="UP001295444"/>
    </source>
</evidence>
<organism evidence="2 3">
    <name type="scientific">Pelobates cultripes</name>
    <name type="common">Western spadefoot toad</name>
    <dbReference type="NCBI Taxonomy" id="61616"/>
    <lineage>
        <taxon>Eukaryota</taxon>
        <taxon>Metazoa</taxon>
        <taxon>Chordata</taxon>
        <taxon>Craniata</taxon>
        <taxon>Vertebrata</taxon>
        <taxon>Euteleostomi</taxon>
        <taxon>Amphibia</taxon>
        <taxon>Batrachia</taxon>
        <taxon>Anura</taxon>
        <taxon>Pelobatoidea</taxon>
        <taxon>Pelobatidae</taxon>
        <taxon>Pelobates</taxon>
    </lineage>
</organism>
<keyword evidence="3" id="KW-1185">Reference proteome</keyword>
<reference evidence="2" key="1">
    <citation type="submission" date="2022-03" db="EMBL/GenBank/DDBJ databases">
        <authorList>
            <person name="Alioto T."/>
            <person name="Alioto T."/>
            <person name="Gomez Garrido J."/>
        </authorList>
    </citation>
    <scope>NUCLEOTIDE SEQUENCE</scope>
</reference>
<protein>
    <submittedName>
        <fullName evidence="2">Uncharacterized protein</fullName>
    </submittedName>
</protein>
<dbReference type="Proteomes" id="UP001295444">
    <property type="component" value="Chromosome 01"/>
</dbReference>
<evidence type="ECO:0000313" key="2">
    <source>
        <dbReference type="EMBL" id="CAH2225422.1"/>
    </source>
</evidence>
<name>A0AAD1R7B4_PELCU</name>
<proteinExistence type="predicted"/>
<feature type="compositionally biased region" description="Polar residues" evidence="1">
    <location>
        <begin position="60"/>
        <end position="73"/>
    </location>
</feature>
<dbReference type="EMBL" id="OW240912">
    <property type="protein sequence ID" value="CAH2225422.1"/>
    <property type="molecule type" value="Genomic_DNA"/>
</dbReference>
<gene>
    <name evidence="2" type="ORF">PECUL_23A052148</name>
</gene>
<feature type="non-terminal residue" evidence="2">
    <location>
        <position position="1"/>
    </location>
</feature>
<dbReference type="AlphaFoldDB" id="A0AAD1R7B4"/>
<accession>A0AAD1R7B4</accession>